<reference evidence="1 2" key="1">
    <citation type="submission" date="2014-08" db="EMBL/GenBank/DDBJ databases">
        <title>Porphyromonas cangingivalis strain:COT-109_OH1386 Genome sequencing.</title>
        <authorList>
            <person name="Wallis C."/>
            <person name="Deusch O."/>
            <person name="O'Flynn C."/>
            <person name="Davis I."/>
            <person name="Jospin G."/>
            <person name="Darling A.E."/>
            <person name="Coil D.A."/>
            <person name="Alexiev A."/>
            <person name="Horsfall A."/>
            <person name="Kirkwood N."/>
            <person name="Harris S."/>
            <person name="Eisen J.A."/>
        </authorList>
    </citation>
    <scope>NUCLEOTIDE SEQUENCE [LARGE SCALE GENOMIC DNA]</scope>
    <source>
        <strain evidence="2">COT-109 OH1386</strain>
    </source>
</reference>
<dbReference type="OrthoDB" id="1073628at2"/>
<comment type="caution">
    <text evidence="1">The sequence shown here is derived from an EMBL/GenBank/DDBJ whole genome shotgun (WGS) entry which is preliminary data.</text>
</comment>
<gene>
    <name evidence="1" type="ORF">HQ35_09740</name>
</gene>
<keyword evidence="2" id="KW-1185">Reference proteome</keyword>
<dbReference type="Pfam" id="PF19514">
    <property type="entry name" value="MobC_2"/>
    <property type="match status" value="1"/>
</dbReference>
<dbReference type="EMBL" id="JQJD01000060">
    <property type="protein sequence ID" value="KGN78492.1"/>
    <property type="molecule type" value="Genomic_DNA"/>
</dbReference>
<evidence type="ECO:0000313" key="1">
    <source>
        <dbReference type="EMBL" id="KGN78492.1"/>
    </source>
</evidence>
<evidence type="ECO:0008006" key="3">
    <source>
        <dbReference type="Google" id="ProtNLM"/>
    </source>
</evidence>
<sequence>MKKQKQNKPDVRCATCPRWDRWHIRIPNPEDQQKLIELYRKSGAKTKSDYVRGRLLNQSFKVITEDKSSEPYLRELSSILTKLSIIGVSYNEAVKTLNSYHTVKTAQRMIHQLETCSAAIIRLQVQAIQLTMEFQSRESDILTL</sequence>
<dbReference type="AlphaFoldDB" id="A0A0A2ELF1"/>
<organism evidence="1 2">
    <name type="scientific">Porphyromonas cangingivalis</name>
    <dbReference type="NCBI Taxonomy" id="36874"/>
    <lineage>
        <taxon>Bacteria</taxon>
        <taxon>Pseudomonadati</taxon>
        <taxon>Bacteroidota</taxon>
        <taxon>Bacteroidia</taxon>
        <taxon>Bacteroidales</taxon>
        <taxon>Porphyromonadaceae</taxon>
        <taxon>Porphyromonas</taxon>
    </lineage>
</organism>
<name>A0A0A2ELF1_PORCN</name>
<dbReference type="Proteomes" id="UP000030125">
    <property type="component" value="Unassembled WGS sequence"/>
</dbReference>
<evidence type="ECO:0000313" key="2">
    <source>
        <dbReference type="Proteomes" id="UP000030125"/>
    </source>
</evidence>
<accession>A0A0A2ELF1</accession>
<proteinExistence type="predicted"/>
<dbReference type="RefSeq" id="WP_036852784.1">
    <property type="nucleotide sequence ID" value="NZ_JQJD01000060.1"/>
</dbReference>
<dbReference type="InterPro" id="IPR045788">
    <property type="entry name" value="MobC_2"/>
</dbReference>
<protein>
    <recommendedName>
        <fullName evidence="3">Mobilization protein</fullName>
    </recommendedName>
</protein>